<evidence type="ECO:0000313" key="2">
    <source>
        <dbReference type="Proteomes" id="UP000257109"/>
    </source>
</evidence>
<organism evidence="1 2">
    <name type="scientific">Mucuna pruriens</name>
    <name type="common">Velvet bean</name>
    <name type="synonym">Dolichos pruriens</name>
    <dbReference type="NCBI Taxonomy" id="157652"/>
    <lineage>
        <taxon>Eukaryota</taxon>
        <taxon>Viridiplantae</taxon>
        <taxon>Streptophyta</taxon>
        <taxon>Embryophyta</taxon>
        <taxon>Tracheophyta</taxon>
        <taxon>Spermatophyta</taxon>
        <taxon>Magnoliopsida</taxon>
        <taxon>eudicotyledons</taxon>
        <taxon>Gunneridae</taxon>
        <taxon>Pentapetalae</taxon>
        <taxon>rosids</taxon>
        <taxon>fabids</taxon>
        <taxon>Fabales</taxon>
        <taxon>Fabaceae</taxon>
        <taxon>Papilionoideae</taxon>
        <taxon>50 kb inversion clade</taxon>
        <taxon>NPAAA clade</taxon>
        <taxon>indigoferoid/millettioid clade</taxon>
        <taxon>Phaseoleae</taxon>
        <taxon>Mucuna</taxon>
    </lineage>
</organism>
<evidence type="ECO:0000313" key="1">
    <source>
        <dbReference type="EMBL" id="RDX68788.1"/>
    </source>
</evidence>
<dbReference type="AlphaFoldDB" id="A0A371ERW5"/>
<comment type="caution">
    <text evidence="1">The sequence shown here is derived from an EMBL/GenBank/DDBJ whole genome shotgun (WGS) entry which is preliminary data.</text>
</comment>
<proteinExistence type="predicted"/>
<sequence length="110" mass="12337">MAPNEKSWERLLSLSMSAQLCSTSSSRLWIFAWLTLPPRKALDSHGRDAPSPSLENLASLEGMAFRVMIKEGYQPSRGLGPPTKWYTNPTWLVAKIDPIKYVFEKPSLTG</sequence>
<evidence type="ECO:0008006" key="3">
    <source>
        <dbReference type="Google" id="ProtNLM"/>
    </source>
</evidence>
<keyword evidence="2" id="KW-1185">Reference proteome</keyword>
<feature type="non-terminal residue" evidence="1">
    <location>
        <position position="1"/>
    </location>
</feature>
<reference evidence="1" key="1">
    <citation type="submission" date="2018-05" db="EMBL/GenBank/DDBJ databases">
        <title>Draft genome of Mucuna pruriens seed.</title>
        <authorList>
            <person name="Nnadi N.E."/>
            <person name="Vos R."/>
            <person name="Hasami M.H."/>
            <person name="Devisetty U.K."/>
            <person name="Aguiy J.C."/>
        </authorList>
    </citation>
    <scope>NUCLEOTIDE SEQUENCE [LARGE SCALE GENOMIC DNA]</scope>
    <source>
        <strain evidence="1">JCA_2017</strain>
    </source>
</reference>
<dbReference type="Proteomes" id="UP000257109">
    <property type="component" value="Unassembled WGS sequence"/>
</dbReference>
<dbReference type="EMBL" id="QJKJ01012392">
    <property type="protein sequence ID" value="RDX68788.1"/>
    <property type="molecule type" value="Genomic_DNA"/>
</dbReference>
<accession>A0A371ERW5</accession>
<dbReference type="OrthoDB" id="1300148at2759"/>
<gene>
    <name evidence="1" type="ORF">CR513_52183</name>
</gene>
<name>A0A371ERW5_MUCPR</name>
<protein>
    <recommendedName>
        <fullName evidence="3">G-patch domain-containing protein</fullName>
    </recommendedName>
</protein>